<dbReference type="KEGG" id="bcz:BCE33L4168"/>
<dbReference type="InterPro" id="IPR050638">
    <property type="entry name" value="AA-Vitamin_Transporters"/>
</dbReference>
<evidence type="ECO:0000256" key="1">
    <source>
        <dbReference type="ARBA" id="ARBA00004651"/>
    </source>
</evidence>
<evidence type="ECO:0000256" key="3">
    <source>
        <dbReference type="ARBA" id="ARBA00022475"/>
    </source>
</evidence>
<accession>Q634C0</accession>
<dbReference type="InterPro" id="IPR000620">
    <property type="entry name" value="EamA_dom"/>
</dbReference>
<evidence type="ECO:0000256" key="4">
    <source>
        <dbReference type="ARBA" id="ARBA00022692"/>
    </source>
</evidence>
<keyword evidence="3" id="KW-1003">Cell membrane</keyword>
<dbReference type="RefSeq" id="WP_001079929.1">
    <property type="nucleotide sequence ID" value="NC_006274.1"/>
</dbReference>
<dbReference type="PANTHER" id="PTHR32322:SF18">
    <property type="entry name" value="S-ADENOSYLMETHIONINE_S-ADENOSYLHOMOCYSTEINE TRANSPORTER"/>
    <property type="match status" value="1"/>
</dbReference>
<feature type="transmembrane region" description="Helical" evidence="7">
    <location>
        <begin position="151"/>
        <end position="172"/>
    </location>
</feature>
<name>Q634C0_BACCZ</name>
<dbReference type="PATRIC" id="fig|288681.22.peg.1215"/>
<feature type="domain" description="EamA" evidence="8">
    <location>
        <begin position="155"/>
        <end position="292"/>
    </location>
</feature>
<proteinExistence type="inferred from homology"/>
<evidence type="ECO:0000313" key="10">
    <source>
        <dbReference type="Proteomes" id="UP000002612"/>
    </source>
</evidence>
<dbReference type="GO" id="GO:0005886">
    <property type="term" value="C:plasma membrane"/>
    <property type="evidence" value="ECO:0007669"/>
    <property type="project" value="UniProtKB-SubCell"/>
</dbReference>
<feature type="transmembrane region" description="Helical" evidence="7">
    <location>
        <begin position="100"/>
        <end position="118"/>
    </location>
</feature>
<reference evidence="10" key="1">
    <citation type="journal article" date="2006" name="J. Bacteriol.">
        <title>Pathogenomic sequence analysis of Bacillus cereus and Bacillus thuringiensis isolates closely related to Bacillus anthracis.</title>
        <authorList>
            <person name="Han C.S."/>
            <person name="Xie G."/>
            <person name="Challacombe J.F."/>
            <person name="Altherr M.R."/>
            <person name="Bhotika S.S."/>
            <person name="Brown N."/>
            <person name="Bruce D."/>
            <person name="Campbell C.S."/>
            <person name="Campbell M.L."/>
            <person name="Chen J."/>
            <person name="Chertkov O."/>
            <person name="Cleland C."/>
            <person name="Dimitrijevic M."/>
            <person name="Doggett N.A."/>
            <person name="Fawcett J.J."/>
            <person name="Glavina T."/>
            <person name="Goodwin L.A."/>
            <person name="Green L.D."/>
            <person name="Hill K.K."/>
            <person name="Hitchcock P."/>
            <person name="Jackson P.J."/>
            <person name="Keim P."/>
            <person name="Kewalramani A.R."/>
            <person name="Longmire J."/>
            <person name="Lucas S."/>
            <person name="Malfatti S."/>
            <person name="McMurry K."/>
            <person name="Meincke L.J."/>
            <person name="Misra M."/>
            <person name="Moseman B.L."/>
            <person name="Mundt M."/>
            <person name="Munk A.C."/>
            <person name="Okinaka R.T."/>
            <person name="Parson-Quintana B."/>
            <person name="Reilly L.P."/>
            <person name="Richardson P."/>
            <person name="Robinson D.L."/>
            <person name="Rubin E."/>
            <person name="Saunders E."/>
            <person name="Tapia R."/>
            <person name="Tesmer J.G."/>
            <person name="Thayer N."/>
            <person name="Thompson L.S."/>
            <person name="Tice H."/>
            <person name="Ticknor L.O."/>
            <person name="Wills P.L."/>
            <person name="Brettin T.S."/>
            <person name="Gilna P."/>
        </authorList>
    </citation>
    <scope>NUCLEOTIDE SEQUENCE [LARGE SCALE GENOMIC DNA]</scope>
    <source>
        <strain evidence="10">ZK / E33L</strain>
    </source>
</reference>
<dbReference type="Pfam" id="PF00892">
    <property type="entry name" value="EamA"/>
    <property type="match status" value="2"/>
</dbReference>
<dbReference type="SUPFAM" id="SSF103481">
    <property type="entry name" value="Multidrug resistance efflux transporter EmrE"/>
    <property type="match status" value="2"/>
</dbReference>
<comment type="similarity">
    <text evidence="2">Belongs to the EamA transporter family.</text>
</comment>
<keyword evidence="5 7" id="KW-1133">Transmembrane helix</keyword>
<dbReference type="Proteomes" id="UP000002612">
    <property type="component" value="Chromosome"/>
</dbReference>
<feature type="domain" description="EamA" evidence="8">
    <location>
        <begin position="8"/>
        <end position="140"/>
    </location>
</feature>
<dbReference type="AlphaFoldDB" id="Q634C0"/>
<feature type="transmembrane region" description="Helical" evidence="7">
    <location>
        <begin position="184"/>
        <end position="204"/>
    </location>
</feature>
<dbReference type="EMBL" id="CP000001">
    <property type="protein sequence ID" value="AAU16103.1"/>
    <property type="molecule type" value="Genomic_DNA"/>
</dbReference>
<evidence type="ECO:0000259" key="8">
    <source>
        <dbReference type="Pfam" id="PF00892"/>
    </source>
</evidence>
<evidence type="ECO:0000256" key="6">
    <source>
        <dbReference type="ARBA" id="ARBA00023136"/>
    </source>
</evidence>
<dbReference type="PANTHER" id="PTHR32322">
    <property type="entry name" value="INNER MEMBRANE TRANSPORTER"/>
    <property type="match status" value="1"/>
</dbReference>
<evidence type="ECO:0000256" key="7">
    <source>
        <dbReference type="SAM" id="Phobius"/>
    </source>
</evidence>
<comment type="subcellular location">
    <subcellularLocation>
        <location evidence="1">Cell membrane</location>
        <topology evidence="1">Multi-pass membrane protein</topology>
    </subcellularLocation>
</comment>
<feature type="transmembrane region" description="Helical" evidence="7">
    <location>
        <begin position="216"/>
        <end position="237"/>
    </location>
</feature>
<feature type="transmembrane region" description="Helical" evidence="7">
    <location>
        <begin position="249"/>
        <end position="270"/>
    </location>
</feature>
<dbReference type="InterPro" id="IPR037185">
    <property type="entry name" value="EmrE-like"/>
</dbReference>
<keyword evidence="6 7" id="KW-0472">Membrane</keyword>
<feature type="transmembrane region" description="Helical" evidence="7">
    <location>
        <begin position="35"/>
        <end position="55"/>
    </location>
</feature>
<feature type="transmembrane region" description="Helical" evidence="7">
    <location>
        <begin position="67"/>
        <end position="88"/>
    </location>
</feature>
<feature type="transmembrane region" description="Helical" evidence="7">
    <location>
        <begin position="125"/>
        <end position="145"/>
    </location>
</feature>
<gene>
    <name evidence="9" type="primary">rhaT</name>
    <name evidence="9" type="ordered locus">BCE33L4168</name>
</gene>
<feature type="transmembrane region" description="Helical" evidence="7">
    <location>
        <begin position="276"/>
        <end position="294"/>
    </location>
</feature>
<protein>
    <submittedName>
        <fullName evidence="9">Permeases of the drug/metabolite transporter (DMT)</fullName>
    </submittedName>
</protein>
<keyword evidence="4 7" id="KW-0812">Transmembrane</keyword>
<evidence type="ECO:0000256" key="5">
    <source>
        <dbReference type="ARBA" id="ARBA00022989"/>
    </source>
</evidence>
<evidence type="ECO:0000313" key="9">
    <source>
        <dbReference type="EMBL" id="AAU16103.1"/>
    </source>
</evidence>
<organism evidence="9 10">
    <name type="scientific">Bacillus cereus (strain ZK / E33L)</name>
    <dbReference type="NCBI Taxonomy" id="288681"/>
    <lineage>
        <taxon>Bacteria</taxon>
        <taxon>Bacillati</taxon>
        <taxon>Bacillota</taxon>
        <taxon>Bacilli</taxon>
        <taxon>Bacillales</taxon>
        <taxon>Bacillaceae</taxon>
        <taxon>Bacillus</taxon>
        <taxon>Bacillus cereus group</taxon>
    </lineage>
</organism>
<evidence type="ECO:0000256" key="2">
    <source>
        <dbReference type="ARBA" id="ARBA00007362"/>
    </source>
</evidence>
<sequence length="311" mass="33760">MNRINRMYVIMLFVPLFWGGSFATAEHVLTEIPPITAATIRFGLAGCILIGIVFMKSEWNTGLLLKNWKGLLFVSLTGIFGYNVFFFMGLNYTSTLNGSLIIATMPVFVTLGAILFFKESWSIKVGISLILSLIGVIVVITSGSLDTLMSLSFNKGDLLFIAALICGVLYSLTGKKVMRGVSPLLTTMSMTVLGTVFLAGLSLYEDGWGKVGAFSLQGWIEMLYMVICGTLIGYIVFNKGVEELGASKASMYLNLTLTPIVATSISVVLYGAAVTWQQIAGMIIVLIGVYIATVKSNKDIKKLSHNQYASK</sequence>